<gene>
    <name evidence="1" type="ORF">E5329_21540</name>
</gene>
<evidence type="ECO:0000313" key="1">
    <source>
        <dbReference type="EMBL" id="TGY91319.1"/>
    </source>
</evidence>
<reference evidence="1" key="1">
    <citation type="submission" date="2019-04" db="EMBL/GenBank/DDBJ databases">
        <title>Microbes associate with the intestines of laboratory mice.</title>
        <authorList>
            <person name="Navarre W."/>
            <person name="Wong E."/>
            <person name="Huang K."/>
            <person name="Tropini C."/>
            <person name="Ng K."/>
            <person name="Yu B."/>
        </authorList>
    </citation>
    <scope>NUCLEOTIDE SEQUENCE</scope>
    <source>
        <strain evidence="1">NM01_1-7b</strain>
    </source>
</reference>
<protein>
    <submittedName>
        <fullName evidence="1">PAS domain S-box protein</fullName>
    </submittedName>
</protein>
<organism evidence="1 2">
    <name type="scientific">Petralouisia muris</name>
    <dbReference type="NCBI Taxonomy" id="3032872"/>
    <lineage>
        <taxon>Bacteria</taxon>
        <taxon>Bacillati</taxon>
        <taxon>Bacillota</taxon>
        <taxon>Clostridia</taxon>
        <taxon>Lachnospirales</taxon>
        <taxon>Lachnospiraceae</taxon>
        <taxon>Petralouisia</taxon>
    </lineage>
</organism>
<proteinExistence type="predicted"/>
<dbReference type="Proteomes" id="UP000304953">
    <property type="component" value="Unassembled WGS sequence"/>
</dbReference>
<dbReference type="EMBL" id="SRYA01000061">
    <property type="protein sequence ID" value="TGY91319.1"/>
    <property type="molecule type" value="Genomic_DNA"/>
</dbReference>
<name>A0AC61RQJ4_9FIRM</name>
<evidence type="ECO:0000313" key="2">
    <source>
        <dbReference type="Proteomes" id="UP000304953"/>
    </source>
</evidence>
<comment type="caution">
    <text evidence="1">The sequence shown here is derived from an EMBL/GenBank/DDBJ whole genome shotgun (WGS) entry which is preliminary data.</text>
</comment>
<sequence>MELDTLCEKFESGDISKEDFIAELKKMRAFSKTDRFKLKVVDNAPFSMWACDEEYIIRYWECECERIYGYSSEQAIGKRFLELFVAAPERNQAELECKKIIEGRSAPGEFINNMAVDFDSLGRDVTLMTNCFRIFDDESQKWLQAEIALPTDVEKVVQKHADILRNYQKLQSTIARYENDKKSFLESVGARVKDLTAVTRKILNSRRKSILQTEDIEKLDSLQSTIDKTRRKIIGSIDENLKIIQEAKSIEQCSAASDDYVSCKNVCRQMLDDIQDYLDDIVEELKVDSITHTIELNQARSEAIIESDAEGNTLLLRINNLIQIAFDTSDNLSFRSNNDIPRKKIEQYTSYVGDVQKLLSSLKAKISQCTSKSQIANCRVEFTRNLKRIEKNLDSNEESV</sequence>
<keyword evidence="2" id="KW-1185">Reference proteome</keyword>
<accession>A0AC61RQJ4</accession>